<dbReference type="SMART" id="SM00409">
    <property type="entry name" value="IG"/>
    <property type="match status" value="1"/>
</dbReference>
<dbReference type="PANTHER" id="PTHR24100">
    <property type="entry name" value="BUTYROPHILIN"/>
    <property type="match status" value="1"/>
</dbReference>
<dbReference type="PANTHER" id="PTHR24100:SF0">
    <property type="entry name" value="V-SET DOMAIN-CONTAINING T-CELL ACTIVATION INHIBITOR 1"/>
    <property type="match status" value="1"/>
</dbReference>
<dbReference type="InterPro" id="IPR036179">
    <property type="entry name" value="Ig-like_dom_sf"/>
</dbReference>
<dbReference type="SUPFAM" id="SSF48726">
    <property type="entry name" value="Immunoglobulin"/>
    <property type="match status" value="2"/>
</dbReference>
<keyword evidence="7" id="KW-1133">Transmembrane helix</keyword>
<reference evidence="9 10" key="1">
    <citation type="submission" date="2019-01" db="EMBL/GenBank/DDBJ databases">
        <title>A chromosome-scale genome assembly of the yellow perch, Perca flavescens.</title>
        <authorList>
            <person name="Feron R."/>
            <person name="Morvezen R."/>
            <person name="Bestin A."/>
            <person name="Haffray P."/>
            <person name="Klopp C."/>
            <person name="Zahm M."/>
            <person name="Cabau C."/>
            <person name="Roques C."/>
            <person name="Donnadieu C."/>
            <person name="Bouchez O."/>
            <person name="Christie M."/>
            <person name="Larson W."/>
            <person name="Guiguen Y."/>
        </authorList>
    </citation>
    <scope>NUCLEOTIDE SEQUENCE [LARGE SCALE GENOMIC DNA]</scope>
    <source>
        <strain evidence="9">YP-PL-M2</strain>
        <tissue evidence="9">Blood</tissue>
    </source>
</reference>
<evidence type="ECO:0000313" key="9">
    <source>
        <dbReference type="EMBL" id="TDH06550.1"/>
    </source>
</evidence>
<dbReference type="InterPro" id="IPR007110">
    <property type="entry name" value="Ig-like_dom"/>
</dbReference>
<dbReference type="GO" id="GO:0005102">
    <property type="term" value="F:signaling receptor binding"/>
    <property type="evidence" value="ECO:0007669"/>
    <property type="project" value="TreeGrafter"/>
</dbReference>
<dbReference type="STRING" id="8167.A0A484CRM7"/>
<evidence type="ECO:0000256" key="5">
    <source>
        <dbReference type="ARBA" id="ARBA00023180"/>
    </source>
</evidence>
<keyword evidence="4" id="KW-1015">Disulfide bond</keyword>
<dbReference type="Gene3D" id="2.60.40.10">
    <property type="entry name" value="Immunoglobulins"/>
    <property type="match status" value="2"/>
</dbReference>
<evidence type="ECO:0000259" key="8">
    <source>
        <dbReference type="PROSITE" id="PS50835"/>
    </source>
</evidence>
<dbReference type="InterPro" id="IPR003599">
    <property type="entry name" value="Ig_sub"/>
</dbReference>
<dbReference type="InterPro" id="IPR053896">
    <property type="entry name" value="BTN3A2-like_Ig-C"/>
</dbReference>
<dbReference type="GO" id="GO:0050863">
    <property type="term" value="P:regulation of T cell activation"/>
    <property type="evidence" value="ECO:0007669"/>
    <property type="project" value="UniProtKB-ARBA"/>
</dbReference>
<comment type="caution">
    <text evidence="9">The sequence shown here is derived from an EMBL/GenBank/DDBJ whole genome shotgun (WGS) entry which is preliminary data.</text>
</comment>
<dbReference type="InterPro" id="IPR013106">
    <property type="entry name" value="Ig_V-set"/>
</dbReference>
<organism evidence="9 10">
    <name type="scientific">Perca flavescens</name>
    <name type="common">American yellow perch</name>
    <name type="synonym">Morone flavescens</name>
    <dbReference type="NCBI Taxonomy" id="8167"/>
    <lineage>
        <taxon>Eukaryota</taxon>
        <taxon>Metazoa</taxon>
        <taxon>Chordata</taxon>
        <taxon>Craniata</taxon>
        <taxon>Vertebrata</taxon>
        <taxon>Euteleostomi</taxon>
        <taxon>Actinopterygii</taxon>
        <taxon>Neopterygii</taxon>
        <taxon>Teleostei</taxon>
        <taxon>Neoteleostei</taxon>
        <taxon>Acanthomorphata</taxon>
        <taxon>Eupercaria</taxon>
        <taxon>Perciformes</taxon>
        <taxon>Percoidei</taxon>
        <taxon>Percidae</taxon>
        <taxon>Percinae</taxon>
        <taxon>Perca</taxon>
    </lineage>
</organism>
<name>A0A484CRM7_PERFV</name>
<evidence type="ECO:0000256" key="7">
    <source>
        <dbReference type="SAM" id="Phobius"/>
    </source>
</evidence>
<feature type="domain" description="Ig-like" evidence="8">
    <location>
        <begin position="165"/>
        <end position="236"/>
    </location>
</feature>
<evidence type="ECO:0000256" key="6">
    <source>
        <dbReference type="ARBA" id="ARBA00023319"/>
    </source>
</evidence>
<keyword evidence="7" id="KW-0812">Transmembrane</keyword>
<dbReference type="AlphaFoldDB" id="A0A484CRM7"/>
<dbReference type="InterPro" id="IPR013783">
    <property type="entry name" value="Ig-like_fold"/>
</dbReference>
<evidence type="ECO:0000256" key="3">
    <source>
        <dbReference type="ARBA" id="ARBA00023136"/>
    </source>
</evidence>
<proteinExistence type="predicted"/>
<dbReference type="FunFam" id="2.60.40.10:FF:000142">
    <property type="entry name" value="V-set domain-containing T-cell activation inhibitor 1"/>
    <property type="match status" value="1"/>
</dbReference>
<dbReference type="EMBL" id="SCKG01000011">
    <property type="protein sequence ID" value="TDH06550.1"/>
    <property type="molecule type" value="Genomic_DNA"/>
</dbReference>
<dbReference type="Proteomes" id="UP000295070">
    <property type="component" value="Chromosome 11"/>
</dbReference>
<dbReference type="Pfam" id="PF22705">
    <property type="entry name" value="C2-set_3"/>
    <property type="match status" value="1"/>
</dbReference>
<keyword evidence="2" id="KW-0732">Signal</keyword>
<evidence type="ECO:0000313" key="10">
    <source>
        <dbReference type="Proteomes" id="UP000295070"/>
    </source>
</evidence>
<keyword evidence="6" id="KW-0393">Immunoglobulin domain</keyword>
<dbReference type="InterPro" id="IPR050504">
    <property type="entry name" value="IgSF_BTN/MOG"/>
</dbReference>
<evidence type="ECO:0000256" key="4">
    <source>
        <dbReference type="ARBA" id="ARBA00023157"/>
    </source>
</evidence>
<dbReference type="GO" id="GO:0009897">
    <property type="term" value="C:external side of plasma membrane"/>
    <property type="evidence" value="ECO:0007669"/>
    <property type="project" value="TreeGrafter"/>
</dbReference>
<protein>
    <recommendedName>
        <fullName evidence="8">Ig-like domain-containing protein</fullName>
    </recommendedName>
</protein>
<feature type="transmembrane region" description="Helical" evidence="7">
    <location>
        <begin position="7"/>
        <end position="31"/>
    </location>
</feature>
<dbReference type="CDD" id="cd00096">
    <property type="entry name" value="Ig"/>
    <property type="match status" value="1"/>
</dbReference>
<feature type="domain" description="Ig-like" evidence="8">
    <location>
        <begin position="50"/>
        <end position="150"/>
    </location>
</feature>
<keyword evidence="5" id="KW-0325">Glycoprotein</keyword>
<dbReference type="GO" id="GO:1903037">
    <property type="term" value="P:regulation of leukocyte cell-cell adhesion"/>
    <property type="evidence" value="ECO:0007669"/>
    <property type="project" value="UniProtKB-ARBA"/>
</dbReference>
<sequence>MATFGQIIFGSMITLIVLFSAIIILILALSLSGNLSQVISTNTLPVANLGEDQLLSCFLSTKSQTAGLTDVSVTWDMKGLTGTVYRYQNGAPDLANQNSQFKGRTQLFLNALTTGNASLLLRGVTPSDEGEYTCSMSSSGGGGNINIYLRTAAFSAPTFQFTNGTLAAQATRWFPKPSVTWSNDGGLVLRGSTSFTSNSAGIFSVVSTLQSINVSDTYTCTIENDLVIAISKATVTDTGVSGNTYFIYSAASSLLASTYLSMTTSVLHIYYLT</sequence>
<dbReference type="GO" id="GO:0050852">
    <property type="term" value="P:T cell receptor signaling pathway"/>
    <property type="evidence" value="ECO:0007669"/>
    <property type="project" value="TreeGrafter"/>
</dbReference>
<comment type="subcellular location">
    <subcellularLocation>
        <location evidence="1">Membrane</location>
    </subcellularLocation>
</comment>
<accession>A0A484CRM7</accession>
<evidence type="ECO:0000256" key="2">
    <source>
        <dbReference type="ARBA" id="ARBA00022729"/>
    </source>
</evidence>
<dbReference type="PROSITE" id="PS50835">
    <property type="entry name" value="IG_LIKE"/>
    <property type="match status" value="2"/>
</dbReference>
<dbReference type="Pfam" id="PF07686">
    <property type="entry name" value="V-set"/>
    <property type="match status" value="1"/>
</dbReference>
<keyword evidence="10" id="KW-1185">Reference proteome</keyword>
<evidence type="ECO:0000256" key="1">
    <source>
        <dbReference type="ARBA" id="ARBA00004370"/>
    </source>
</evidence>
<dbReference type="GO" id="GO:0001817">
    <property type="term" value="P:regulation of cytokine production"/>
    <property type="evidence" value="ECO:0007669"/>
    <property type="project" value="TreeGrafter"/>
</dbReference>
<keyword evidence="3 7" id="KW-0472">Membrane</keyword>
<gene>
    <name evidence="9" type="ORF">EPR50_G00114650</name>
</gene>